<evidence type="ECO:0000313" key="6">
    <source>
        <dbReference type="Proteomes" id="UP000447873"/>
    </source>
</evidence>
<dbReference type="EMBL" id="WNWS01000441">
    <property type="protein sequence ID" value="KAE9967729.1"/>
    <property type="molecule type" value="Genomic_DNA"/>
</dbReference>
<feature type="region of interest" description="Disordered" evidence="1">
    <location>
        <begin position="146"/>
        <end position="197"/>
    </location>
</feature>
<organism evidence="5 7">
    <name type="scientific">Venturia inaequalis</name>
    <name type="common">Apple scab fungus</name>
    <dbReference type="NCBI Taxonomy" id="5025"/>
    <lineage>
        <taxon>Eukaryota</taxon>
        <taxon>Fungi</taxon>
        <taxon>Dikarya</taxon>
        <taxon>Ascomycota</taxon>
        <taxon>Pezizomycotina</taxon>
        <taxon>Dothideomycetes</taxon>
        <taxon>Pleosporomycetidae</taxon>
        <taxon>Venturiales</taxon>
        <taxon>Venturiaceae</taxon>
        <taxon>Venturia</taxon>
    </lineage>
</organism>
<comment type="caution">
    <text evidence="5">The sequence shown here is derived from an EMBL/GenBank/DDBJ whole genome shotgun (WGS) entry which is preliminary data.</text>
</comment>
<keyword evidence="7" id="KW-1185">Reference proteome</keyword>
<evidence type="ECO:0000313" key="5">
    <source>
        <dbReference type="EMBL" id="KAE9971749.1"/>
    </source>
</evidence>
<dbReference type="Proteomes" id="UP000447873">
    <property type="component" value="Unassembled WGS sequence"/>
</dbReference>
<keyword evidence="2" id="KW-0732">Signal</keyword>
<sequence length="232" mass="25352">MRLSHLFPLLLACLAPTQTLTFTSIPTPTTRERITSRTVRWWFSPAQTFDRRYVNQTIDYPLDIIDEAEASSPTDGIISSPTSLSSSRGGPHDTHPVEPQPRSIVLPSEMPTAHQISRDAPPELEPSTTPSIPSLAPILVAHAISSEPTSAQQSPRQAPAEQETSLGQETPSDQEASPQQEKSSEQEPLSEQDATLRSELQASTARFWIGNIFCTLLCPTVPVSWANSTDAQ</sequence>
<dbReference type="Proteomes" id="UP000490939">
    <property type="component" value="Unassembled WGS sequence"/>
</dbReference>
<reference evidence="5 7" key="1">
    <citation type="submission" date="2019-07" db="EMBL/GenBank/DDBJ databases">
        <title>Venturia inaequalis Genome Resource.</title>
        <authorList>
            <person name="Lichtner F.J."/>
        </authorList>
    </citation>
    <scope>NUCLEOTIDE SEQUENCE [LARGE SCALE GENOMIC DNA]</scope>
    <source>
        <strain evidence="4 6">120213</strain>
        <strain evidence="3">Bline_iso_100314</strain>
        <strain evidence="5 7">DMI_063113</strain>
    </source>
</reference>
<evidence type="ECO:0000313" key="7">
    <source>
        <dbReference type="Proteomes" id="UP000490939"/>
    </source>
</evidence>
<evidence type="ECO:0000313" key="4">
    <source>
        <dbReference type="EMBL" id="KAE9967729.1"/>
    </source>
</evidence>
<evidence type="ECO:0000256" key="2">
    <source>
        <dbReference type="SAM" id="SignalP"/>
    </source>
</evidence>
<protein>
    <submittedName>
        <fullName evidence="5">Uncharacterized protein</fullName>
    </submittedName>
</protein>
<dbReference type="EMBL" id="WNWR01000662">
    <property type="protein sequence ID" value="KAE9971749.1"/>
    <property type="molecule type" value="Genomic_DNA"/>
</dbReference>
<evidence type="ECO:0000313" key="3">
    <source>
        <dbReference type="EMBL" id="KAE9963285.1"/>
    </source>
</evidence>
<feature type="chain" id="PRO_5044690634" evidence="2">
    <location>
        <begin position="20"/>
        <end position="232"/>
    </location>
</feature>
<dbReference type="AlphaFoldDB" id="A0A8H3UN74"/>
<proteinExistence type="predicted"/>
<dbReference type="Proteomes" id="UP000433883">
    <property type="component" value="Unassembled WGS sequence"/>
</dbReference>
<gene>
    <name evidence="3" type="ORF">BLS_009435</name>
    <name evidence="5" type="ORF">EG327_009748</name>
    <name evidence="4" type="ORF">EG328_008024</name>
</gene>
<dbReference type="EMBL" id="WNWQ01000865">
    <property type="protein sequence ID" value="KAE9963285.1"/>
    <property type="molecule type" value="Genomic_DNA"/>
</dbReference>
<accession>A0A8H3UN74</accession>
<feature type="region of interest" description="Disordered" evidence="1">
    <location>
        <begin position="71"/>
        <end position="133"/>
    </location>
</feature>
<feature type="signal peptide" evidence="2">
    <location>
        <begin position="1"/>
        <end position="19"/>
    </location>
</feature>
<evidence type="ECO:0000256" key="1">
    <source>
        <dbReference type="SAM" id="MobiDB-lite"/>
    </source>
</evidence>
<name>A0A8H3UN74_VENIN</name>